<keyword evidence="5" id="KW-1185">Reference proteome</keyword>
<dbReference type="HOGENOM" id="CLU_050394_1_1_1"/>
<dbReference type="RefSeq" id="XP_007760457.1">
    <property type="nucleotide sequence ID" value="XM_007762267.1"/>
</dbReference>
<feature type="region of interest" description="Disordered" evidence="2">
    <location>
        <begin position="235"/>
        <end position="265"/>
    </location>
</feature>
<dbReference type="InterPro" id="IPR036570">
    <property type="entry name" value="HORMA_dom_sf"/>
</dbReference>
<sequence length="305" mass="34397">MAGDHGMVEDYSAAEDLGMDDLPRNSNRESNVVSTHNQLLDALTTFLTVTTHHILYLRRLYPPTSFLSTRAYDYPVRQNRHPKVCAWVNDAMAAVRDQLQKDVVEKLSLCVYECKANRVLERWTFDLRSFPQVIKRDDNIPIEPKPPNEEEDGYDDEGDDDDGDILLEQLNLADLEAHFRATLSRVATSAARLMPLPEGPGAPESSFTLALEVKDEADRPVGRMEKEERKWIAAEPASALNRPSPSVPPLEPQQNEQVLDKLSPRTHPVRLLEVGELRLEVWVEESAAKFEFDLPKAGPSSHLPP</sequence>
<dbReference type="Pfam" id="PF02301">
    <property type="entry name" value="HORMA"/>
    <property type="match status" value="1"/>
</dbReference>
<dbReference type="Proteomes" id="UP000019473">
    <property type="component" value="Unassembled WGS sequence"/>
</dbReference>
<reference evidence="4 5" key="1">
    <citation type="submission" date="2013-03" db="EMBL/GenBank/DDBJ databases">
        <title>The Genome Sequence of Cladophialophora yegresii CBS 114405.</title>
        <authorList>
            <consortium name="The Broad Institute Genomics Platform"/>
            <person name="Cuomo C."/>
            <person name="de Hoog S."/>
            <person name="Gorbushina A."/>
            <person name="Walker B."/>
            <person name="Young S.K."/>
            <person name="Zeng Q."/>
            <person name="Gargeya S."/>
            <person name="Fitzgerald M."/>
            <person name="Haas B."/>
            <person name="Abouelleil A."/>
            <person name="Allen A.W."/>
            <person name="Alvarado L."/>
            <person name="Arachchi H.M."/>
            <person name="Berlin A.M."/>
            <person name="Chapman S.B."/>
            <person name="Gainer-Dewar J."/>
            <person name="Goldberg J."/>
            <person name="Griggs A."/>
            <person name="Gujja S."/>
            <person name="Hansen M."/>
            <person name="Howarth C."/>
            <person name="Imamovic A."/>
            <person name="Ireland A."/>
            <person name="Larimer J."/>
            <person name="McCowan C."/>
            <person name="Murphy C."/>
            <person name="Pearson M."/>
            <person name="Poon T.W."/>
            <person name="Priest M."/>
            <person name="Roberts A."/>
            <person name="Saif S."/>
            <person name="Shea T."/>
            <person name="Sisk P."/>
            <person name="Sykes S."/>
            <person name="Wortman J."/>
            <person name="Nusbaum C."/>
            <person name="Birren B."/>
        </authorList>
    </citation>
    <scope>NUCLEOTIDE SEQUENCE [LARGE SCALE GENOMIC DNA]</scope>
    <source>
        <strain evidence="4 5">CBS 114405</strain>
    </source>
</reference>
<comment type="caution">
    <text evidence="4">The sequence shown here is derived from an EMBL/GenBank/DDBJ whole genome shotgun (WGS) entry which is preliminary data.</text>
</comment>
<evidence type="ECO:0000256" key="2">
    <source>
        <dbReference type="SAM" id="MobiDB-lite"/>
    </source>
</evidence>
<protein>
    <recommendedName>
        <fullName evidence="3">HORMA domain-containing protein</fullName>
    </recommendedName>
</protein>
<evidence type="ECO:0000259" key="3">
    <source>
        <dbReference type="PROSITE" id="PS50815"/>
    </source>
</evidence>
<feature type="compositionally biased region" description="Acidic residues" evidence="2">
    <location>
        <begin position="149"/>
        <end position="163"/>
    </location>
</feature>
<accession>W9VI89</accession>
<evidence type="ECO:0000313" key="4">
    <source>
        <dbReference type="EMBL" id="EXJ55347.1"/>
    </source>
</evidence>
<dbReference type="InterPro" id="IPR045091">
    <property type="entry name" value="Mad2-like"/>
</dbReference>
<dbReference type="eggNOG" id="KOG3186">
    <property type="taxonomic scope" value="Eukaryota"/>
</dbReference>
<organism evidence="4 5">
    <name type="scientific">Cladophialophora yegresii CBS 114405</name>
    <dbReference type="NCBI Taxonomy" id="1182544"/>
    <lineage>
        <taxon>Eukaryota</taxon>
        <taxon>Fungi</taxon>
        <taxon>Dikarya</taxon>
        <taxon>Ascomycota</taxon>
        <taxon>Pezizomycotina</taxon>
        <taxon>Eurotiomycetes</taxon>
        <taxon>Chaetothyriomycetidae</taxon>
        <taxon>Chaetothyriales</taxon>
        <taxon>Herpotrichiellaceae</taxon>
        <taxon>Cladophialophora</taxon>
    </lineage>
</organism>
<dbReference type="AlphaFoldDB" id="W9VI89"/>
<dbReference type="GeneID" id="19182842"/>
<proteinExistence type="inferred from homology"/>
<dbReference type="PROSITE" id="PS50815">
    <property type="entry name" value="HORMA"/>
    <property type="match status" value="1"/>
</dbReference>
<dbReference type="SUPFAM" id="SSF56019">
    <property type="entry name" value="The spindle assembly checkpoint protein mad2"/>
    <property type="match status" value="1"/>
</dbReference>
<comment type="similarity">
    <text evidence="1">Belongs to the MAD2 family.</text>
</comment>
<feature type="domain" description="HORMA" evidence="3">
    <location>
        <begin position="37"/>
        <end position="283"/>
    </location>
</feature>
<feature type="region of interest" description="Disordered" evidence="2">
    <location>
        <begin position="137"/>
        <end position="163"/>
    </location>
</feature>
<dbReference type="OrthoDB" id="21254at2759"/>
<dbReference type="STRING" id="1182544.W9VI89"/>
<dbReference type="PANTHER" id="PTHR11842">
    <property type="entry name" value="MITOTIC SPINDLE ASSEMBLY CHECKPOINT PROTEIN MAD2"/>
    <property type="match status" value="1"/>
</dbReference>
<name>W9VI89_9EURO</name>
<dbReference type="Gene3D" id="3.30.900.10">
    <property type="entry name" value="HORMA domain"/>
    <property type="match status" value="1"/>
</dbReference>
<evidence type="ECO:0000313" key="5">
    <source>
        <dbReference type="Proteomes" id="UP000019473"/>
    </source>
</evidence>
<dbReference type="EMBL" id="AMGW01000006">
    <property type="protein sequence ID" value="EXJ55347.1"/>
    <property type="molecule type" value="Genomic_DNA"/>
</dbReference>
<dbReference type="VEuPathDB" id="FungiDB:A1O7_08274"/>
<dbReference type="InterPro" id="IPR003511">
    <property type="entry name" value="HORMA_dom"/>
</dbReference>
<evidence type="ECO:0000256" key="1">
    <source>
        <dbReference type="ARBA" id="ARBA00010348"/>
    </source>
</evidence>
<dbReference type="GO" id="GO:0016035">
    <property type="term" value="C:zeta DNA polymerase complex"/>
    <property type="evidence" value="ECO:0007669"/>
    <property type="project" value="TreeGrafter"/>
</dbReference>
<dbReference type="PANTHER" id="PTHR11842:SF10">
    <property type="entry name" value="MITOTIC SPINDLE ASSEMBLY CHECKPOINT PROTEIN MAD2B"/>
    <property type="match status" value="1"/>
</dbReference>
<gene>
    <name evidence="4" type="ORF">A1O7_08274</name>
</gene>